<accession>A0AAF5CYM6</accession>
<feature type="transmembrane region" description="Helical" evidence="4">
    <location>
        <begin position="76"/>
        <end position="98"/>
    </location>
</feature>
<dbReference type="GO" id="GO:0016746">
    <property type="term" value="F:acyltransferase activity"/>
    <property type="evidence" value="ECO:0007669"/>
    <property type="project" value="UniProtKB-KW"/>
</dbReference>
<keyword evidence="4" id="KW-0812">Transmembrane</keyword>
<evidence type="ECO:0000313" key="6">
    <source>
        <dbReference type="Proteomes" id="UP000035681"/>
    </source>
</evidence>
<dbReference type="GO" id="GO:0005783">
    <property type="term" value="C:endoplasmic reticulum"/>
    <property type="evidence" value="ECO:0007669"/>
    <property type="project" value="TreeGrafter"/>
</dbReference>
<dbReference type="Pfam" id="PF01553">
    <property type="entry name" value="Acyltransferase"/>
    <property type="match status" value="1"/>
</dbReference>
<organism evidence="6 7">
    <name type="scientific">Strongyloides stercoralis</name>
    <name type="common">Threadworm</name>
    <dbReference type="NCBI Taxonomy" id="6248"/>
    <lineage>
        <taxon>Eukaryota</taxon>
        <taxon>Metazoa</taxon>
        <taxon>Ecdysozoa</taxon>
        <taxon>Nematoda</taxon>
        <taxon>Chromadorea</taxon>
        <taxon>Rhabditida</taxon>
        <taxon>Tylenchina</taxon>
        <taxon>Panagrolaimomorpha</taxon>
        <taxon>Strongyloidoidea</taxon>
        <taxon>Strongyloididae</taxon>
        <taxon>Strongyloides</taxon>
    </lineage>
</organism>
<keyword evidence="6" id="KW-1185">Reference proteome</keyword>
<feature type="domain" description="Phospholipid/glycerol acyltransferase" evidence="5">
    <location>
        <begin position="109"/>
        <end position="233"/>
    </location>
</feature>
<dbReference type="PANTHER" id="PTHR10983:SF20">
    <property type="entry name" value="LYSOPHOSPHATIDYLINOSITOL ACYLTRANSFERASE 10"/>
    <property type="match status" value="1"/>
</dbReference>
<dbReference type="Pfam" id="PF16076">
    <property type="entry name" value="Acyltransf_C"/>
    <property type="match status" value="1"/>
</dbReference>
<feature type="transmembrane region" description="Helical" evidence="4">
    <location>
        <begin position="119"/>
        <end position="137"/>
    </location>
</feature>
<keyword evidence="4" id="KW-1133">Transmembrane helix</keyword>
<dbReference type="GO" id="GO:0036149">
    <property type="term" value="P:phosphatidylinositol acyl-chain remodeling"/>
    <property type="evidence" value="ECO:0007669"/>
    <property type="project" value="TreeGrafter"/>
</dbReference>
<evidence type="ECO:0000259" key="5">
    <source>
        <dbReference type="SMART" id="SM00563"/>
    </source>
</evidence>
<evidence type="ECO:0000256" key="3">
    <source>
        <dbReference type="ARBA" id="ARBA00023315"/>
    </source>
</evidence>
<feature type="transmembrane region" description="Helical" evidence="4">
    <location>
        <begin position="149"/>
        <end position="165"/>
    </location>
</feature>
<dbReference type="AlphaFoldDB" id="A0AAF5CYM6"/>
<feature type="transmembrane region" description="Helical" evidence="4">
    <location>
        <begin position="366"/>
        <end position="386"/>
    </location>
</feature>
<evidence type="ECO:0000313" key="7">
    <source>
        <dbReference type="WBParaSite" id="TCONS_00003891.p1"/>
    </source>
</evidence>
<name>A0AAF5CYM6_STRER</name>
<evidence type="ECO:0000256" key="4">
    <source>
        <dbReference type="SAM" id="Phobius"/>
    </source>
</evidence>
<feature type="transmembrane region" description="Helical" evidence="4">
    <location>
        <begin position="34"/>
        <end position="64"/>
    </location>
</feature>
<keyword evidence="2" id="KW-0808">Transferase</keyword>
<dbReference type="InterPro" id="IPR032098">
    <property type="entry name" value="Acyltransf_C"/>
</dbReference>
<dbReference type="SUPFAM" id="SSF69593">
    <property type="entry name" value="Glycerol-3-phosphate (1)-acyltransferase"/>
    <property type="match status" value="1"/>
</dbReference>
<dbReference type="PANTHER" id="PTHR10983">
    <property type="entry name" value="1-ACYLGLYCEROL-3-PHOSPHATE ACYLTRANSFERASE-RELATED"/>
    <property type="match status" value="1"/>
</dbReference>
<feature type="transmembrane region" description="Helical" evidence="4">
    <location>
        <begin position="341"/>
        <end position="360"/>
    </location>
</feature>
<keyword evidence="4" id="KW-0472">Membrane</keyword>
<keyword evidence="3" id="KW-0012">Acyltransferase</keyword>
<evidence type="ECO:0000256" key="1">
    <source>
        <dbReference type="ARBA" id="ARBA00008655"/>
    </source>
</evidence>
<reference evidence="7" key="1">
    <citation type="submission" date="2024-02" db="UniProtKB">
        <authorList>
            <consortium name="WormBaseParasite"/>
        </authorList>
    </citation>
    <scope>IDENTIFICATION</scope>
</reference>
<evidence type="ECO:0000256" key="2">
    <source>
        <dbReference type="ARBA" id="ARBA00022679"/>
    </source>
</evidence>
<dbReference type="CDD" id="cd07990">
    <property type="entry name" value="LPLAT_LCLAT1-like"/>
    <property type="match status" value="1"/>
</dbReference>
<dbReference type="WBParaSite" id="TCONS_00003891.p1">
    <property type="protein sequence ID" value="TCONS_00003891.p1"/>
    <property type="gene ID" value="XLOC_000593"/>
</dbReference>
<dbReference type="Proteomes" id="UP000035681">
    <property type="component" value="Unplaced"/>
</dbReference>
<protein>
    <submittedName>
        <fullName evidence="7">Ig-like domain-containing protein</fullName>
    </submittedName>
</protein>
<comment type="similarity">
    <text evidence="1">Belongs to the 1-acyl-sn-glycerol-3-phosphate acyltransferase family.</text>
</comment>
<proteinExistence type="inferred from homology"/>
<sequence length="560" mass="65343">TFLNSFIKSIYKNGLTTSNYIILNQTLTTILRPLFGIFFCLSVVLTSYFGNYIMCIMLPLIFIMNHKNFRNLVDQAIGFWLFVLMSLLQYLLGINVRLNGDIIDVSKPSIIIMNHRTRLDWLYIWNALYRMNPWLIVNLKIALKHELQYFPGVGFGMLVSNYLFFKRKMIEDGPMIDECIDYFTYLGKPFQIFMFPEGTDKSEYTTLRSNTYASKNGLKPLNYCLYPRTAGFVRLLKKMRENNYISSVYNMTIGYPNNIVQSELSLGLKGNVPKNVHFDVEKIDINSIPYDDEDVSKWLTELWQKKDIKLQNYYQQPLASRRKFDNDTIEGVWIKDSWKQFFVKTVSLAVWCGLCPLWCYHLTFLWIVQVLFIYMLIVKFFIWLFFGRVDHFIRWFWKRETNYKNQNPQDVPFIKSCMKSDANNPNKPGFLHDGHTIIINMTHPNNYWTTTPVGYTTTQRLFDCTTPIQVSGNNDVEVSSTIATTTNGETVAVVTCTVKDGNANNQQAWMNENGMGWITTPGRDQTMVRTYRCDRETGSWYSGNSPADTVRFVRCSNQNP</sequence>
<dbReference type="SMART" id="SM00563">
    <property type="entry name" value="PlsC"/>
    <property type="match status" value="1"/>
</dbReference>
<dbReference type="InterPro" id="IPR002123">
    <property type="entry name" value="Plipid/glycerol_acylTrfase"/>
</dbReference>